<keyword evidence="1" id="KW-0812">Transmembrane</keyword>
<keyword evidence="1" id="KW-1133">Transmembrane helix</keyword>
<name>A0ABW6APS0_9BACT</name>
<protein>
    <submittedName>
        <fullName evidence="3">DUF4126 family protein</fullName>
    </submittedName>
</protein>
<dbReference type="RefSeq" id="WP_381504072.1">
    <property type="nucleotide sequence ID" value="NZ_JBHUOM010000019.1"/>
</dbReference>
<evidence type="ECO:0000313" key="4">
    <source>
        <dbReference type="Proteomes" id="UP001597512"/>
    </source>
</evidence>
<feature type="transmembrane region" description="Helical" evidence="1">
    <location>
        <begin position="102"/>
        <end position="123"/>
    </location>
</feature>
<dbReference type="Proteomes" id="UP001597512">
    <property type="component" value="Unassembled WGS sequence"/>
</dbReference>
<feature type="domain" description="DUF4126" evidence="2">
    <location>
        <begin position="10"/>
        <end position="154"/>
    </location>
</feature>
<keyword evidence="1" id="KW-0472">Membrane</keyword>
<dbReference type="InterPro" id="IPR025196">
    <property type="entry name" value="DUF4126"/>
</dbReference>
<evidence type="ECO:0000256" key="1">
    <source>
        <dbReference type="SAM" id="Phobius"/>
    </source>
</evidence>
<accession>A0ABW6APS0</accession>
<keyword evidence="4" id="KW-1185">Reference proteome</keyword>
<evidence type="ECO:0000313" key="3">
    <source>
        <dbReference type="EMBL" id="MFD2935830.1"/>
    </source>
</evidence>
<gene>
    <name evidence="3" type="ORF">ACFS25_18765</name>
</gene>
<evidence type="ECO:0000259" key="2">
    <source>
        <dbReference type="Pfam" id="PF13548"/>
    </source>
</evidence>
<sequence>MNRTYLNAFQIGIVAGMRAMSAPAFVSHKLSHMTPGPLSDSPLHFLTSTKTATTLAVLAGGELVGDKLPSSPDRTKFPQMLGRIVSGALSGAALTEADDEPVASGAVLGALGAVVGTFAFFHLRHWLTHEKGLPDPLVAVAEDALTMGAGWLTVNESASLRNAF</sequence>
<dbReference type="EMBL" id="JBHUOM010000019">
    <property type="protein sequence ID" value="MFD2935830.1"/>
    <property type="molecule type" value="Genomic_DNA"/>
</dbReference>
<dbReference type="Pfam" id="PF13548">
    <property type="entry name" value="DUF4126"/>
    <property type="match status" value="1"/>
</dbReference>
<proteinExistence type="predicted"/>
<comment type="caution">
    <text evidence="3">The sequence shown here is derived from an EMBL/GenBank/DDBJ whole genome shotgun (WGS) entry which is preliminary data.</text>
</comment>
<reference evidence="4" key="1">
    <citation type="journal article" date="2019" name="Int. J. Syst. Evol. Microbiol.">
        <title>The Global Catalogue of Microorganisms (GCM) 10K type strain sequencing project: providing services to taxonomists for standard genome sequencing and annotation.</title>
        <authorList>
            <consortium name="The Broad Institute Genomics Platform"/>
            <consortium name="The Broad Institute Genome Sequencing Center for Infectious Disease"/>
            <person name="Wu L."/>
            <person name="Ma J."/>
        </authorList>
    </citation>
    <scope>NUCLEOTIDE SEQUENCE [LARGE SCALE GENOMIC DNA]</scope>
    <source>
        <strain evidence="4">KCTC 52490</strain>
    </source>
</reference>
<organism evidence="3 4">
    <name type="scientific">Spirosoma flavum</name>
    <dbReference type="NCBI Taxonomy" id="2048557"/>
    <lineage>
        <taxon>Bacteria</taxon>
        <taxon>Pseudomonadati</taxon>
        <taxon>Bacteroidota</taxon>
        <taxon>Cytophagia</taxon>
        <taxon>Cytophagales</taxon>
        <taxon>Cytophagaceae</taxon>
        <taxon>Spirosoma</taxon>
    </lineage>
</organism>